<reference evidence="2" key="1">
    <citation type="journal article" date="2021" name="Nat. Commun.">
        <title>Genetic determinants of endophytism in the Arabidopsis root mycobiome.</title>
        <authorList>
            <person name="Mesny F."/>
            <person name="Miyauchi S."/>
            <person name="Thiergart T."/>
            <person name="Pickel B."/>
            <person name="Atanasova L."/>
            <person name="Karlsson M."/>
            <person name="Huettel B."/>
            <person name="Barry K.W."/>
            <person name="Haridas S."/>
            <person name="Chen C."/>
            <person name="Bauer D."/>
            <person name="Andreopoulos W."/>
            <person name="Pangilinan J."/>
            <person name="LaButti K."/>
            <person name="Riley R."/>
            <person name="Lipzen A."/>
            <person name="Clum A."/>
            <person name="Drula E."/>
            <person name="Henrissat B."/>
            <person name="Kohler A."/>
            <person name="Grigoriev I.V."/>
            <person name="Martin F.M."/>
            <person name="Hacquard S."/>
        </authorList>
    </citation>
    <scope>NUCLEOTIDE SEQUENCE</scope>
    <source>
        <strain evidence="2">MPI-SDFR-AT-0120</strain>
    </source>
</reference>
<feature type="domain" description="Heterokaryon incompatibility" evidence="1">
    <location>
        <begin position="1"/>
        <end position="134"/>
    </location>
</feature>
<evidence type="ECO:0000313" key="2">
    <source>
        <dbReference type="EMBL" id="KAH7084009.1"/>
    </source>
</evidence>
<dbReference type="PANTHER" id="PTHR24148:SF73">
    <property type="entry name" value="HET DOMAIN PROTEIN (AFU_ORTHOLOGUE AFUA_8G01020)"/>
    <property type="match status" value="1"/>
</dbReference>
<organism evidence="2 3">
    <name type="scientific">Paraphoma chrysanthemicola</name>
    <dbReference type="NCBI Taxonomy" id="798071"/>
    <lineage>
        <taxon>Eukaryota</taxon>
        <taxon>Fungi</taxon>
        <taxon>Dikarya</taxon>
        <taxon>Ascomycota</taxon>
        <taxon>Pezizomycotina</taxon>
        <taxon>Dothideomycetes</taxon>
        <taxon>Pleosporomycetidae</taxon>
        <taxon>Pleosporales</taxon>
        <taxon>Pleosporineae</taxon>
        <taxon>Phaeosphaeriaceae</taxon>
        <taxon>Paraphoma</taxon>
    </lineage>
</organism>
<evidence type="ECO:0000259" key="1">
    <source>
        <dbReference type="Pfam" id="PF06985"/>
    </source>
</evidence>
<dbReference type="InterPro" id="IPR010730">
    <property type="entry name" value="HET"/>
</dbReference>
<comment type="caution">
    <text evidence="2">The sequence shown here is derived from an EMBL/GenBank/DDBJ whole genome shotgun (WGS) entry which is preliminary data.</text>
</comment>
<dbReference type="PANTHER" id="PTHR24148">
    <property type="entry name" value="ANKYRIN REPEAT DOMAIN-CONTAINING PROTEIN 39 HOMOLOG-RELATED"/>
    <property type="match status" value="1"/>
</dbReference>
<dbReference type="InterPro" id="IPR052895">
    <property type="entry name" value="HetReg/Transcr_Mod"/>
</dbReference>
<accession>A0A8K0R262</accession>
<gene>
    <name evidence="2" type="ORF">FB567DRAFT_96463</name>
</gene>
<keyword evidence="3" id="KW-1185">Reference proteome</keyword>
<dbReference type="Pfam" id="PF06985">
    <property type="entry name" value="HET"/>
    <property type="match status" value="1"/>
</dbReference>
<dbReference type="Proteomes" id="UP000813461">
    <property type="component" value="Unassembled WGS sequence"/>
</dbReference>
<name>A0A8K0R262_9PLEO</name>
<dbReference type="AlphaFoldDB" id="A0A8K0R262"/>
<evidence type="ECO:0000313" key="3">
    <source>
        <dbReference type="Proteomes" id="UP000813461"/>
    </source>
</evidence>
<protein>
    <submittedName>
        <fullName evidence="2">Heterokaryon incompatibility</fullName>
    </submittedName>
</protein>
<proteinExistence type="predicted"/>
<dbReference type="OrthoDB" id="5386682at2759"/>
<sequence length="142" mass="16452">MSYTWGNQEHITRIALNGAELVVHTNCEYALRQAYASQASKYFWIDAICIDQENVEEKNHRVAMMGDVYRNAAHVFAWVGRHAGDSQFLFDFIAAERTILSEIYSEIFSIVTLSGLLLSSAKRMESPIFARRWLTFRCFFRL</sequence>
<dbReference type="EMBL" id="JAGMVJ010000013">
    <property type="protein sequence ID" value="KAH7084009.1"/>
    <property type="molecule type" value="Genomic_DNA"/>
</dbReference>